<dbReference type="PANTHER" id="PTHR34580">
    <property type="match status" value="1"/>
</dbReference>
<dbReference type="InterPro" id="IPR026881">
    <property type="entry name" value="WYL_dom"/>
</dbReference>
<evidence type="ECO:0000313" key="3">
    <source>
        <dbReference type="EMBL" id="GEN09122.1"/>
    </source>
</evidence>
<protein>
    <submittedName>
        <fullName evidence="3">DeoR family transcriptional regulator</fullName>
    </submittedName>
    <submittedName>
        <fullName evidence="4">HTH domain-containing protein</fullName>
    </submittedName>
</protein>
<dbReference type="PROSITE" id="PS52050">
    <property type="entry name" value="WYL"/>
    <property type="match status" value="1"/>
</dbReference>
<dbReference type="EMBL" id="FOIB01000005">
    <property type="protein sequence ID" value="SEU15602.1"/>
    <property type="molecule type" value="Genomic_DNA"/>
</dbReference>
<accession>A0A511T6I0</accession>
<evidence type="ECO:0000313" key="5">
    <source>
        <dbReference type="Proteomes" id="UP000183760"/>
    </source>
</evidence>
<keyword evidence="5" id="KW-1185">Reference proteome</keyword>
<dbReference type="InterPro" id="IPR036390">
    <property type="entry name" value="WH_DNA-bd_sf"/>
</dbReference>
<reference evidence="3 6" key="2">
    <citation type="submission" date="2019-07" db="EMBL/GenBank/DDBJ databases">
        <title>Whole genome shotgun sequence of Myxococcus fulvus NBRC 100333.</title>
        <authorList>
            <person name="Hosoyama A."/>
            <person name="Uohara A."/>
            <person name="Ohji S."/>
            <person name="Ichikawa N."/>
        </authorList>
    </citation>
    <scope>NUCLEOTIDE SEQUENCE [LARGE SCALE GENOMIC DNA]</scope>
    <source>
        <strain evidence="3 6">NBRC 100333</strain>
    </source>
</reference>
<dbReference type="SUPFAM" id="SSF46785">
    <property type="entry name" value="Winged helix' DNA-binding domain"/>
    <property type="match status" value="1"/>
</dbReference>
<dbReference type="InterPro" id="IPR051534">
    <property type="entry name" value="CBASS_pafABC_assoc_protein"/>
</dbReference>
<organism evidence="3 6">
    <name type="scientific">Myxococcus fulvus</name>
    <dbReference type="NCBI Taxonomy" id="33"/>
    <lineage>
        <taxon>Bacteria</taxon>
        <taxon>Pseudomonadati</taxon>
        <taxon>Myxococcota</taxon>
        <taxon>Myxococcia</taxon>
        <taxon>Myxococcales</taxon>
        <taxon>Cystobacterineae</taxon>
        <taxon>Myxococcaceae</taxon>
        <taxon>Myxococcus</taxon>
    </lineage>
</organism>
<dbReference type="EMBL" id="BJXR01000031">
    <property type="protein sequence ID" value="GEN09122.1"/>
    <property type="molecule type" value="Genomic_DNA"/>
</dbReference>
<evidence type="ECO:0000313" key="6">
    <source>
        <dbReference type="Proteomes" id="UP000321514"/>
    </source>
</evidence>
<dbReference type="InterPro" id="IPR036388">
    <property type="entry name" value="WH-like_DNA-bd_sf"/>
</dbReference>
<proteinExistence type="predicted"/>
<dbReference type="Pfam" id="PF13280">
    <property type="entry name" value="WYL"/>
    <property type="match status" value="1"/>
</dbReference>
<sequence length="234" mass="26045">MRLVDFLRGREATTVGEIASALEVSERTVHRDLATLREQGLPIASDTGPGGGVRLERDRGVTAVHLSVEEVVSLWLMASLSSTGNALPWGDAARSGLDKLFASVPRERARSMRELCRRVVVGKPATERVLAELGTPPRELLAVFEQAFREQVCLSFDYVDRHGKKSRRCVEPHGLLVEAPVWYVLARDVEKSAARMFRMDRIQRPRRVPGRHFTPDMEGLQAQALAQKGKGPEQ</sequence>
<dbReference type="Proteomes" id="UP000183760">
    <property type="component" value="Unassembled WGS sequence"/>
</dbReference>
<evidence type="ECO:0000259" key="1">
    <source>
        <dbReference type="Pfam" id="PF08279"/>
    </source>
</evidence>
<feature type="domain" description="WYL" evidence="2">
    <location>
        <begin position="139"/>
        <end position="205"/>
    </location>
</feature>
<gene>
    <name evidence="3" type="ORF">MFU01_41590</name>
    <name evidence="4" type="ORF">SAMN05443572_105380</name>
</gene>
<comment type="caution">
    <text evidence="3">The sequence shown here is derived from an EMBL/GenBank/DDBJ whole genome shotgun (WGS) entry which is preliminary data.</text>
</comment>
<feature type="domain" description="Helix-turn-helix type 11" evidence="1">
    <location>
        <begin position="3"/>
        <end position="50"/>
    </location>
</feature>
<dbReference type="STRING" id="1334629.MFUL124B02_27105"/>
<dbReference type="Pfam" id="PF08279">
    <property type="entry name" value="HTH_11"/>
    <property type="match status" value="1"/>
</dbReference>
<dbReference type="InterPro" id="IPR013196">
    <property type="entry name" value="HTH_11"/>
</dbReference>
<dbReference type="RefSeq" id="WP_245772388.1">
    <property type="nucleotide sequence ID" value="NZ_BJXR01000031.1"/>
</dbReference>
<name>A0A511T6I0_MYXFU</name>
<dbReference type="AlphaFoldDB" id="A0A511T6I0"/>
<dbReference type="PANTHER" id="PTHR34580:SF1">
    <property type="entry name" value="PROTEIN PAFC"/>
    <property type="match status" value="1"/>
</dbReference>
<evidence type="ECO:0000313" key="4">
    <source>
        <dbReference type="EMBL" id="SEU15602.1"/>
    </source>
</evidence>
<dbReference type="Proteomes" id="UP000321514">
    <property type="component" value="Unassembled WGS sequence"/>
</dbReference>
<evidence type="ECO:0000259" key="2">
    <source>
        <dbReference type="Pfam" id="PF13280"/>
    </source>
</evidence>
<dbReference type="Gene3D" id="1.10.10.10">
    <property type="entry name" value="Winged helix-like DNA-binding domain superfamily/Winged helix DNA-binding domain"/>
    <property type="match status" value="1"/>
</dbReference>
<reference evidence="4 5" key="1">
    <citation type="submission" date="2016-10" db="EMBL/GenBank/DDBJ databases">
        <authorList>
            <person name="Varghese N."/>
            <person name="Submissions S."/>
        </authorList>
    </citation>
    <scope>NUCLEOTIDE SEQUENCE [LARGE SCALE GENOMIC DNA]</scope>
    <source>
        <strain evidence="4 5">DSM 16525</strain>
    </source>
</reference>